<dbReference type="Pfam" id="PF02803">
    <property type="entry name" value="Thiolase_C"/>
    <property type="match status" value="1"/>
</dbReference>
<dbReference type="AlphaFoldDB" id="A0A4R2E460"/>
<dbReference type="Gene3D" id="3.40.47.10">
    <property type="match status" value="2"/>
</dbReference>
<dbReference type="FunFam" id="3.40.47.10:FF:000010">
    <property type="entry name" value="Acetyl-CoA acetyltransferase (Thiolase)"/>
    <property type="match status" value="1"/>
</dbReference>
<evidence type="ECO:0000256" key="4">
    <source>
        <dbReference type="PIRSR" id="PIRSR000429-1"/>
    </source>
</evidence>
<evidence type="ECO:0000313" key="9">
    <source>
        <dbReference type="Proteomes" id="UP000294830"/>
    </source>
</evidence>
<dbReference type="PROSITE" id="PS00098">
    <property type="entry name" value="THIOLASE_1"/>
    <property type="match status" value="1"/>
</dbReference>
<protein>
    <submittedName>
        <fullName evidence="8">Acetyl-CoA C-acetyltransferase</fullName>
    </submittedName>
</protein>
<dbReference type="InterPro" id="IPR020616">
    <property type="entry name" value="Thiolase_N"/>
</dbReference>
<evidence type="ECO:0000256" key="5">
    <source>
        <dbReference type="RuleBase" id="RU003557"/>
    </source>
</evidence>
<dbReference type="PANTHER" id="PTHR18919:SF107">
    <property type="entry name" value="ACETYL-COA ACETYLTRANSFERASE, CYTOSOLIC"/>
    <property type="match status" value="1"/>
</dbReference>
<dbReference type="Pfam" id="PF00108">
    <property type="entry name" value="Thiolase_N"/>
    <property type="match status" value="1"/>
</dbReference>
<proteinExistence type="inferred from homology"/>
<evidence type="ECO:0000256" key="1">
    <source>
        <dbReference type="ARBA" id="ARBA00010982"/>
    </source>
</evidence>
<dbReference type="InterPro" id="IPR020613">
    <property type="entry name" value="Thiolase_CS"/>
</dbReference>
<reference evidence="8 9" key="1">
    <citation type="submission" date="2019-03" db="EMBL/GenBank/DDBJ databases">
        <title>Genomic Encyclopedia of Archaeal and Bacterial Type Strains, Phase II (KMG-II): from individual species to whole genera.</title>
        <authorList>
            <person name="Goeker M."/>
        </authorList>
    </citation>
    <scope>NUCLEOTIDE SEQUENCE [LARGE SCALE GENOMIC DNA]</scope>
    <source>
        <strain evidence="8 9">RL-C</strain>
    </source>
</reference>
<evidence type="ECO:0000259" key="7">
    <source>
        <dbReference type="Pfam" id="PF02803"/>
    </source>
</evidence>
<keyword evidence="9" id="KW-1185">Reference proteome</keyword>
<dbReference type="NCBIfam" id="TIGR01930">
    <property type="entry name" value="AcCoA-C-Actrans"/>
    <property type="match status" value="1"/>
</dbReference>
<dbReference type="Proteomes" id="UP000294830">
    <property type="component" value="Unassembled WGS sequence"/>
</dbReference>
<dbReference type="RefSeq" id="WP_131840415.1">
    <property type="nucleotide sequence ID" value="NZ_SLWB01000019.1"/>
</dbReference>
<dbReference type="GO" id="GO:0003988">
    <property type="term" value="F:acetyl-CoA C-acyltransferase activity"/>
    <property type="evidence" value="ECO:0007669"/>
    <property type="project" value="UniProtKB-ARBA"/>
</dbReference>
<name>A0A4R2E460_9BACT</name>
<dbReference type="PIRSF" id="PIRSF000429">
    <property type="entry name" value="Ac-CoA_Ac_transf"/>
    <property type="match status" value="1"/>
</dbReference>
<evidence type="ECO:0000259" key="6">
    <source>
        <dbReference type="Pfam" id="PF00108"/>
    </source>
</evidence>
<evidence type="ECO:0000256" key="3">
    <source>
        <dbReference type="ARBA" id="ARBA00023315"/>
    </source>
</evidence>
<dbReference type="PROSITE" id="PS00099">
    <property type="entry name" value="THIOLASE_3"/>
    <property type="match status" value="1"/>
</dbReference>
<keyword evidence="2 5" id="KW-0808">Transferase</keyword>
<comment type="similarity">
    <text evidence="1 5">Belongs to the thiolase-like superfamily. Thiolase family.</text>
</comment>
<evidence type="ECO:0000256" key="2">
    <source>
        <dbReference type="ARBA" id="ARBA00022679"/>
    </source>
</evidence>
<keyword evidence="3 5" id="KW-0012">Acyltransferase</keyword>
<dbReference type="PROSITE" id="PS00737">
    <property type="entry name" value="THIOLASE_2"/>
    <property type="match status" value="1"/>
</dbReference>
<feature type="active site" description="Acyl-thioester intermediate" evidence="4">
    <location>
        <position position="88"/>
    </location>
</feature>
<dbReference type="SUPFAM" id="SSF53901">
    <property type="entry name" value="Thiolase-like"/>
    <property type="match status" value="2"/>
</dbReference>
<dbReference type="EMBL" id="SLWB01000019">
    <property type="protein sequence ID" value="TCN62175.1"/>
    <property type="molecule type" value="Genomic_DNA"/>
</dbReference>
<dbReference type="PANTHER" id="PTHR18919">
    <property type="entry name" value="ACETYL-COA C-ACYLTRANSFERASE"/>
    <property type="match status" value="1"/>
</dbReference>
<dbReference type="InterPro" id="IPR016039">
    <property type="entry name" value="Thiolase-like"/>
</dbReference>
<feature type="domain" description="Thiolase N-terminal" evidence="6">
    <location>
        <begin position="4"/>
        <end position="263"/>
    </location>
</feature>
<dbReference type="CDD" id="cd00751">
    <property type="entry name" value="thiolase"/>
    <property type="match status" value="1"/>
</dbReference>
<organism evidence="8 9">
    <name type="scientific">Acetobacteroides hydrogenigenes</name>
    <dbReference type="NCBI Taxonomy" id="979970"/>
    <lineage>
        <taxon>Bacteria</taxon>
        <taxon>Pseudomonadati</taxon>
        <taxon>Bacteroidota</taxon>
        <taxon>Bacteroidia</taxon>
        <taxon>Bacteroidales</taxon>
        <taxon>Rikenellaceae</taxon>
        <taxon>Acetobacteroides</taxon>
    </lineage>
</organism>
<feature type="domain" description="Thiolase C-terminal" evidence="7">
    <location>
        <begin position="270"/>
        <end position="399"/>
    </location>
</feature>
<accession>A0A4R2E460</accession>
<dbReference type="OrthoDB" id="9764892at2"/>
<feature type="active site" description="Proton acceptor" evidence="4">
    <location>
        <position position="387"/>
    </location>
</feature>
<dbReference type="InterPro" id="IPR020610">
    <property type="entry name" value="Thiolase_AS"/>
</dbReference>
<dbReference type="InterPro" id="IPR020617">
    <property type="entry name" value="Thiolase_C"/>
</dbReference>
<feature type="active site" description="Proton acceptor" evidence="4">
    <location>
        <position position="357"/>
    </location>
</feature>
<comment type="caution">
    <text evidence="8">The sequence shown here is derived from an EMBL/GenBank/DDBJ whole genome shotgun (WGS) entry which is preliminary data.</text>
</comment>
<evidence type="ECO:0000313" key="8">
    <source>
        <dbReference type="EMBL" id="TCN62175.1"/>
    </source>
</evidence>
<dbReference type="InterPro" id="IPR020615">
    <property type="entry name" value="Thiolase_acyl_enz_int_AS"/>
</dbReference>
<dbReference type="InterPro" id="IPR002155">
    <property type="entry name" value="Thiolase"/>
</dbReference>
<sequence length="402" mass="42321">MSKVFIVAAKRTAVGKFMGSLSSVSPADMAAEVIKNIINETKINPASIDEVIVGNILMAGYKQGIARQAAVKAGIPVEVPAYGINMICGSGMKAILDGATHIKAGEAEVVLAGGTESMSNAGYVLPGTLRNGNKMGDFKAIDHMVCDGLTDAFEGYHMGITAENVAEKYSITRKEQDEFSYNSQVKAATAIDEGRFKNEIVPITVKIGKEMVSFDTDEFVNRSTNPDKLANLKPAFKKDGTVTAGNASGINDGASFVLLASEEAVAKYNLTPLAEVIATGQGGVEPSIMGMGPVPAIAKALKKANMKLDEMEILELNEAFAAQSLGVIRQLSEDHGVTEEWIKQHTNVNGGAIALGHPIGASGNRITVSLVHEMMKSNKQYGLASLCIGGGMGTAIILKKVE</sequence>
<gene>
    <name evidence="8" type="ORF">CLV25_1198</name>
</gene>